<gene>
    <name evidence="2" type="ORF">S06H3_26212</name>
</gene>
<name>X1NAH5_9ZZZZ</name>
<protein>
    <submittedName>
        <fullName evidence="2">Uncharacterized protein</fullName>
    </submittedName>
</protein>
<accession>X1NAH5</accession>
<comment type="caution">
    <text evidence="2">The sequence shown here is derived from an EMBL/GenBank/DDBJ whole genome shotgun (WGS) entry which is preliminary data.</text>
</comment>
<dbReference type="AlphaFoldDB" id="X1NAH5"/>
<feature type="region of interest" description="Disordered" evidence="1">
    <location>
        <begin position="1"/>
        <end position="29"/>
    </location>
</feature>
<proteinExistence type="predicted"/>
<organism evidence="2">
    <name type="scientific">marine sediment metagenome</name>
    <dbReference type="NCBI Taxonomy" id="412755"/>
    <lineage>
        <taxon>unclassified sequences</taxon>
        <taxon>metagenomes</taxon>
        <taxon>ecological metagenomes</taxon>
    </lineage>
</organism>
<dbReference type="EMBL" id="BARV01015126">
    <property type="protein sequence ID" value="GAI27201.1"/>
    <property type="molecule type" value="Genomic_DNA"/>
</dbReference>
<sequence>LKQIEKASLKGKPFVPGTGKSHFKHPGFIPFPNNHPDVKVLSQWDRPN</sequence>
<reference evidence="2" key="1">
    <citation type="journal article" date="2014" name="Front. Microbiol.">
        <title>High frequency of phylogenetically diverse reductive dehalogenase-homologous genes in deep subseafloor sedimentary metagenomes.</title>
        <authorList>
            <person name="Kawai M."/>
            <person name="Futagami T."/>
            <person name="Toyoda A."/>
            <person name="Takaki Y."/>
            <person name="Nishi S."/>
            <person name="Hori S."/>
            <person name="Arai W."/>
            <person name="Tsubouchi T."/>
            <person name="Morono Y."/>
            <person name="Uchiyama I."/>
            <person name="Ito T."/>
            <person name="Fujiyama A."/>
            <person name="Inagaki F."/>
            <person name="Takami H."/>
        </authorList>
    </citation>
    <scope>NUCLEOTIDE SEQUENCE</scope>
    <source>
        <strain evidence="2">Expedition CK06-06</strain>
    </source>
</reference>
<evidence type="ECO:0000313" key="2">
    <source>
        <dbReference type="EMBL" id="GAI27201.1"/>
    </source>
</evidence>
<feature type="non-terminal residue" evidence="2">
    <location>
        <position position="1"/>
    </location>
</feature>
<evidence type="ECO:0000256" key="1">
    <source>
        <dbReference type="SAM" id="MobiDB-lite"/>
    </source>
</evidence>